<comment type="caution">
    <text evidence="1">The sequence shown here is derived from an EMBL/GenBank/DDBJ whole genome shotgun (WGS) entry which is preliminary data.</text>
</comment>
<dbReference type="PANTHER" id="PTHR42749">
    <property type="entry name" value="CELL SHAPE-DETERMINING PROTEIN MREB"/>
    <property type="match status" value="1"/>
</dbReference>
<dbReference type="PANTHER" id="PTHR42749:SF1">
    <property type="entry name" value="CELL SHAPE-DETERMINING PROTEIN MREB"/>
    <property type="match status" value="1"/>
</dbReference>
<dbReference type="CDD" id="cd10170">
    <property type="entry name" value="ASKHA_NBD_HSP70"/>
    <property type="match status" value="1"/>
</dbReference>
<dbReference type="STRING" id="5466.A0A4R8RAD6"/>
<dbReference type="SUPFAM" id="SSF53067">
    <property type="entry name" value="Actin-like ATPase domain"/>
    <property type="match status" value="2"/>
</dbReference>
<dbReference type="InterPro" id="IPR043129">
    <property type="entry name" value="ATPase_NBD"/>
</dbReference>
<sequence>MNERPDVLVSVDLGTTFTGVAWMTPRTPIQVINEWPGSGDRGERKVPTVLTYNADGSLSKWGFMCSDEEENSPGKTRREFFKIFIDEGTLEAWHKQGLPNAPRNVSEAKKLVTDFLREVYAHIKETIETQLGRRHSGGWTDMAVTFVFSVPTTWTKMATINLFKGIVHDAGFGAEGLRHYAQVDLTEAEAAAVATLKTSAIDFHTGSLFLTVDAGGGTTDLAVMQITSTDSQYPQMKQISEVKGVGIGASLIDVAFVRLVNERLAEWPDAQKQLPHDLAFRMSRSYNFKTVKHKFGEKAYMYPVFKIQLEGVAHDFNHAGLRIESGRMSFSVQEIQTLFDVQIHGIMRCIREQLDRLMQRQQPQDIEYLVLSGGLGGSTYVRGSLQHQFRNYAHQNSTQISVVPCQDPQLVVVRGLVLDHQQRMETGRLSVLATRIARASYGVVIKEIYSPQEHFDEEIRNDTFDPKKRWAINQIRWLIRKGDNVDPNNPLLHSLAITLSPGETRRLWDANIVISHNEPSFLPKSLRHAGVTKLCDVKSNLTGVQQEQLVKVLKHKRGTCFSRGHTYYILNFDIRVIVAPADLRFELWFGGQKFSGNHEPIAVEWDEEGAKVGGS</sequence>
<keyword evidence="2" id="KW-1185">Reference proteome</keyword>
<gene>
    <name evidence="1" type="ORF">CTRI78_v007110</name>
</gene>
<proteinExistence type="predicted"/>
<dbReference type="Gene3D" id="3.90.640.10">
    <property type="entry name" value="Actin, Chain A, domain 4"/>
    <property type="match status" value="1"/>
</dbReference>
<evidence type="ECO:0000313" key="1">
    <source>
        <dbReference type="EMBL" id="TDZ53184.1"/>
    </source>
</evidence>
<evidence type="ECO:0000313" key="2">
    <source>
        <dbReference type="Proteomes" id="UP000295703"/>
    </source>
</evidence>
<dbReference type="Gene3D" id="3.30.420.40">
    <property type="match status" value="2"/>
</dbReference>
<name>A0A4R8RAD6_COLTR</name>
<reference evidence="1 2" key="1">
    <citation type="submission" date="2018-12" db="EMBL/GenBank/DDBJ databases">
        <title>Genome sequence and assembly of Colletotrichum trifolii.</title>
        <authorList>
            <person name="Gan P."/>
            <person name="Shirasu K."/>
        </authorList>
    </citation>
    <scope>NUCLEOTIDE SEQUENCE [LARGE SCALE GENOMIC DNA]</scope>
    <source>
        <strain evidence="1 2">543-2</strain>
    </source>
</reference>
<evidence type="ECO:0008006" key="3">
    <source>
        <dbReference type="Google" id="ProtNLM"/>
    </source>
</evidence>
<dbReference type="EMBL" id="RYZW01000072">
    <property type="protein sequence ID" value="TDZ53184.1"/>
    <property type="molecule type" value="Genomic_DNA"/>
</dbReference>
<organism evidence="1 2">
    <name type="scientific">Colletotrichum trifolii</name>
    <dbReference type="NCBI Taxonomy" id="5466"/>
    <lineage>
        <taxon>Eukaryota</taxon>
        <taxon>Fungi</taxon>
        <taxon>Dikarya</taxon>
        <taxon>Ascomycota</taxon>
        <taxon>Pezizomycotina</taxon>
        <taxon>Sordariomycetes</taxon>
        <taxon>Hypocreomycetidae</taxon>
        <taxon>Glomerellales</taxon>
        <taxon>Glomerellaceae</taxon>
        <taxon>Colletotrichum</taxon>
        <taxon>Colletotrichum orbiculare species complex</taxon>
    </lineage>
</organism>
<dbReference type="AlphaFoldDB" id="A0A4R8RAD6"/>
<dbReference type="Proteomes" id="UP000295703">
    <property type="component" value="Unassembled WGS sequence"/>
</dbReference>
<accession>A0A4R8RAD6</accession>
<protein>
    <recommendedName>
        <fullName evidence="3">Hsp70 family chaperone</fullName>
    </recommendedName>
</protein>